<name>A0ACB6Z2V4_THEGA</name>
<gene>
    <name evidence="1" type="ORF">BDM02DRAFT_3122536</name>
</gene>
<protein>
    <submittedName>
        <fullName evidence="1">Uncharacterized protein</fullName>
    </submittedName>
</protein>
<comment type="caution">
    <text evidence="1">The sequence shown here is derived from an EMBL/GenBank/DDBJ whole genome shotgun (WGS) entry which is preliminary data.</text>
</comment>
<evidence type="ECO:0000313" key="2">
    <source>
        <dbReference type="Proteomes" id="UP000886501"/>
    </source>
</evidence>
<keyword evidence="2" id="KW-1185">Reference proteome</keyword>
<evidence type="ECO:0000313" key="1">
    <source>
        <dbReference type="EMBL" id="KAF9644035.1"/>
    </source>
</evidence>
<reference evidence="1" key="1">
    <citation type="submission" date="2019-10" db="EMBL/GenBank/DDBJ databases">
        <authorList>
            <consortium name="DOE Joint Genome Institute"/>
            <person name="Kuo A."/>
            <person name="Miyauchi S."/>
            <person name="Kiss E."/>
            <person name="Drula E."/>
            <person name="Kohler A."/>
            <person name="Sanchez-Garcia M."/>
            <person name="Andreopoulos B."/>
            <person name="Barry K.W."/>
            <person name="Bonito G."/>
            <person name="Buee M."/>
            <person name="Carver A."/>
            <person name="Chen C."/>
            <person name="Cichocki N."/>
            <person name="Clum A."/>
            <person name="Culley D."/>
            <person name="Crous P.W."/>
            <person name="Fauchery L."/>
            <person name="Girlanda M."/>
            <person name="Hayes R."/>
            <person name="Keri Z."/>
            <person name="Labutti K."/>
            <person name="Lipzen A."/>
            <person name="Lombard V."/>
            <person name="Magnuson J."/>
            <person name="Maillard F."/>
            <person name="Morin E."/>
            <person name="Murat C."/>
            <person name="Nolan M."/>
            <person name="Ohm R."/>
            <person name="Pangilinan J."/>
            <person name="Pereira M."/>
            <person name="Perotto S."/>
            <person name="Peter M."/>
            <person name="Riley R."/>
            <person name="Sitrit Y."/>
            <person name="Stielow B."/>
            <person name="Szollosi G."/>
            <person name="Zifcakova L."/>
            <person name="Stursova M."/>
            <person name="Spatafora J.W."/>
            <person name="Tedersoo L."/>
            <person name="Vaario L.-M."/>
            <person name="Yamada A."/>
            <person name="Yan M."/>
            <person name="Wang P."/>
            <person name="Xu J."/>
            <person name="Bruns T."/>
            <person name="Baldrian P."/>
            <person name="Vilgalys R."/>
            <person name="Henrissat B."/>
            <person name="Grigoriev I.V."/>
            <person name="Hibbett D."/>
            <person name="Nagy L.G."/>
            <person name="Martin F.M."/>
        </authorList>
    </citation>
    <scope>NUCLEOTIDE SEQUENCE</scope>
    <source>
        <strain evidence="1">P2</strain>
    </source>
</reference>
<proteinExistence type="predicted"/>
<reference evidence="1" key="2">
    <citation type="journal article" date="2020" name="Nat. Commun.">
        <title>Large-scale genome sequencing of mycorrhizal fungi provides insights into the early evolution of symbiotic traits.</title>
        <authorList>
            <person name="Miyauchi S."/>
            <person name="Kiss E."/>
            <person name="Kuo A."/>
            <person name="Drula E."/>
            <person name="Kohler A."/>
            <person name="Sanchez-Garcia M."/>
            <person name="Morin E."/>
            <person name="Andreopoulos B."/>
            <person name="Barry K.W."/>
            <person name="Bonito G."/>
            <person name="Buee M."/>
            <person name="Carver A."/>
            <person name="Chen C."/>
            <person name="Cichocki N."/>
            <person name="Clum A."/>
            <person name="Culley D."/>
            <person name="Crous P.W."/>
            <person name="Fauchery L."/>
            <person name="Girlanda M."/>
            <person name="Hayes R.D."/>
            <person name="Keri Z."/>
            <person name="LaButti K."/>
            <person name="Lipzen A."/>
            <person name="Lombard V."/>
            <person name="Magnuson J."/>
            <person name="Maillard F."/>
            <person name="Murat C."/>
            <person name="Nolan M."/>
            <person name="Ohm R.A."/>
            <person name="Pangilinan J."/>
            <person name="Pereira M.F."/>
            <person name="Perotto S."/>
            <person name="Peter M."/>
            <person name="Pfister S."/>
            <person name="Riley R."/>
            <person name="Sitrit Y."/>
            <person name="Stielow J.B."/>
            <person name="Szollosi G."/>
            <person name="Zifcakova L."/>
            <person name="Stursova M."/>
            <person name="Spatafora J.W."/>
            <person name="Tedersoo L."/>
            <person name="Vaario L.M."/>
            <person name="Yamada A."/>
            <person name="Yan M."/>
            <person name="Wang P."/>
            <person name="Xu J."/>
            <person name="Bruns T."/>
            <person name="Baldrian P."/>
            <person name="Vilgalys R."/>
            <person name="Dunand C."/>
            <person name="Henrissat B."/>
            <person name="Grigoriev I.V."/>
            <person name="Hibbett D."/>
            <person name="Nagy L.G."/>
            <person name="Martin F.M."/>
        </authorList>
    </citation>
    <scope>NUCLEOTIDE SEQUENCE</scope>
    <source>
        <strain evidence="1">P2</strain>
    </source>
</reference>
<organism evidence="1 2">
    <name type="scientific">Thelephora ganbajun</name>
    <name type="common">Ganba fungus</name>
    <dbReference type="NCBI Taxonomy" id="370292"/>
    <lineage>
        <taxon>Eukaryota</taxon>
        <taxon>Fungi</taxon>
        <taxon>Dikarya</taxon>
        <taxon>Basidiomycota</taxon>
        <taxon>Agaricomycotina</taxon>
        <taxon>Agaricomycetes</taxon>
        <taxon>Thelephorales</taxon>
        <taxon>Thelephoraceae</taxon>
        <taxon>Thelephora</taxon>
    </lineage>
</organism>
<dbReference type="Proteomes" id="UP000886501">
    <property type="component" value="Unassembled WGS sequence"/>
</dbReference>
<sequence length="54" mass="5750">MKLHESSAVILCTILSHPSLQCDEIGEIEGELRALAKGDEDEEHGAGGQAASRF</sequence>
<accession>A0ACB6Z2V4</accession>
<dbReference type="EMBL" id="MU118165">
    <property type="protein sequence ID" value="KAF9644035.1"/>
    <property type="molecule type" value="Genomic_DNA"/>
</dbReference>